<evidence type="ECO:0000259" key="4">
    <source>
        <dbReference type="Pfam" id="PF00135"/>
    </source>
</evidence>
<dbReference type="InterPro" id="IPR019826">
    <property type="entry name" value="Carboxylesterase_B_AS"/>
</dbReference>
<evidence type="ECO:0000256" key="3">
    <source>
        <dbReference type="RuleBase" id="RU361235"/>
    </source>
</evidence>
<evidence type="ECO:0000313" key="5">
    <source>
        <dbReference type="EMBL" id="OWO97547.1"/>
    </source>
</evidence>
<dbReference type="SUPFAM" id="SSF53474">
    <property type="entry name" value="alpha/beta-Hydrolases"/>
    <property type="match status" value="1"/>
</dbReference>
<accession>A0A218YRU9</accession>
<dbReference type="InterPro" id="IPR050309">
    <property type="entry name" value="Type-B_Carboxylest/Lipase"/>
</dbReference>
<keyword evidence="3" id="KW-0732">Signal</keyword>
<comment type="caution">
    <text evidence="5">The sequence shown here is derived from an EMBL/GenBank/DDBJ whole genome shotgun (WGS) entry which is preliminary data.</text>
</comment>
<evidence type="ECO:0000256" key="2">
    <source>
        <dbReference type="ARBA" id="ARBA00022801"/>
    </source>
</evidence>
<dbReference type="InParanoid" id="A0A218YRU9"/>
<feature type="signal peptide" evidence="3">
    <location>
        <begin position="1"/>
        <end position="23"/>
    </location>
</feature>
<dbReference type="EMBL" id="MZNU01000434">
    <property type="protein sequence ID" value="OWO97547.1"/>
    <property type="molecule type" value="Genomic_DNA"/>
</dbReference>
<feature type="domain" description="Carboxylesterase type B" evidence="4">
    <location>
        <begin position="51"/>
        <end position="569"/>
    </location>
</feature>
<name>A0A218YRU9_9HELO</name>
<dbReference type="InterPro" id="IPR029058">
    <property type="entry name" value="AB_hydrolase_fold"/>
</dbReference>
<dbReference type="Pfam" id="PF00135">
    <property type="entry name" value="COesterase"/>
    <property type="match status" value="1"/>
</dbReference>
<feature type="chain" id="PRO_5011810065" description="Carboxylic ester hydrolase" evidence="3">
    <location>
        <begin position="24"/>
        <end position="615"/>
    </location>
</feature>
<dbReference type="GO" id="GO:0016787">
    <property type="term" value="F:hydrolase activity"/>
    <property type="evidence" value="ECO:0007669"/>
    <property type="project" value="UniProtKB-KW"/>
</dbReference>
<protein>
    <recommendedName>
        <fullName evidence="3">Carboxylic ester hydrolase</fullName>
        <ecNumber evidence="3">3.1.1.-</ecNumber>
    </recommendedName>
</protein>
<dbReference type="InterPro" id="IPR002018">
    <property type="entry name" value="CarbesteraseB"/>
</dbReference>
<dbReference type="EC" id="3.1.1.-" evidence="3"/>
<dbReference type="Gene3D" id="3.40.50.1820">
    <property type="entry name" value="alpha/beta hydrolase"/>
    <property type="match status" value="1"/>
</dbReference>
<sequence>MRSQYLRFIAISACAFLASTVSAKAHNRKQHVANRQYKNFKYPTKAAGSELKELQEHDKFVSFRNIPYAEPPREDLRWYEAIEPQSIREEVNDGSTDHRCPQAQVGWVPLAEQFLSDFGNTSRLLPLKWRDVIDPKDYKKPMPDPIEKVHEDCLTLDVMVPKSVWKNRNNPNADPAAVIVWIYGGGFVFGWKDQFGSPEGFFDAVAANDPDAGNVIYVAMNYRLGAFGWLSGPKFVEDGGIPNLGLHDQRFAMKWVQRYIESFGGAPDRVTVMGQSAGASSILHHITAGGGRREYAPEFQRAILQSPGFFPQPNSSHDDYIYSEYLRRTGATDLEGLKNLDTSILQKINAEMTYESPYGIFNFGPTIDGDFVPELPSKLLGDPSGPYHKDISLLVGHTSFDGLLFTPPWIRTRAHLKTHARKLYPGITEEALAYIDGHYPIRQFQSKFPFLPLVAQMKIANVSDFLDDIAIQCNSYYLTEAMNANAMAPVFRYVFNTLPAIHGYDAGYTYYPSPPMIGPVDETLAKFSQASIVNFARFGFPTEDSSWEEYTPTNRKVMNFGKPGQSVQNFDTMLGDDLMDREKCEFWQSAPYWSEPEEGSRFVEQEAAYKEWLKR</sequence>
<comment type="similarity">
    <text evidence="1 3">Belongs to the type-B carboxylesterase/lipase family.</text>
</comment>
<keyword evidence="6" id="KW-1185">Reference proteome</keyword>
<dbReference type="Proteomes" id="UP000242519">
    <property type="component" value="Unassembled WGS sequence"/>
</dbReference>
<dbReference type="AlphaFoldDB" id="A0A218YRU9"/>
<dbReference type="STRING" id="503106.A0A218YRU9"/>
<proteinExistence type="inferred from homology"/>
<evidence type="ECO:0000256" key="1">
    <source>
        <dbReference type="ARBA" id="ARBA00005964"/>
    </source>
</evidence>
<dbReference type="OrthoDB" id="408631at2759"/>
<dbReference type="PROSITE" id="PS00122">
    <property type="entry name" value="CARBOXYLESTERASE_B_1"/>
    <property type="match status" value="1"/>
</dbReference>
<keyword evidence="2 3" id="KW-0378">Hydrolase</keyword>
<gene>
    <name evidence="5" type="ORF">B2J93_658</name>
</gene>
<organism evidence="5 6">
    <name type="scientific">Diplocarpon coronariae</name>
    <dbReference type="NCBI Taxonomy" id="2795749"/>
    <lineage>
        <taxon>Eukaryota</taxon>
        <taxon>Fungi</taxon>
        <taxon>Dikarya</taxon>
        <taxon>Ascomycota</taxon>
        <taxon>Pezizomycotina</taxon>
        <taxon>Leotiomycetes</taxon>
        <taxon>Helotiales</taxon>
        <taxon>Drepanopezizaceae</taxon>
        <taxon>Diplocarpon</taxon>
    </lineage>
</organism>
<reference evidence="5 6" key="1">
    <citation type="submission" date="2017-04" db="EMBL/GenBank/DDBJ databases">
        <title>Draft genome sequence of Marssonina coronaria NL1: causal agent of apple blotch.</title>
        <authorList>
            <person name="Cheng Q."/>
        </authorList>
    </citation>
    <scope>NUCLEOTIDE SEQUENCE [LARGE SCALE GENOMIC DNA]</scope>
    <source>
        <strain evidence="5 6">NL1</strain>
    </source>
</reference>
<dbReference type="PANTHER" id="PTHR11559">
    <property type="entry name" value="CARBOXYLESTERASE"/>
    <property type="match status" value="1"/>
</dbReference>
<evidence type="ECO:0000313" key="6">
    <source>
        <dbReference type="Proteomes" id="UP000242519"/>
    </source>
</evidence>